<proteinExistence type="predicted"/>
<organism evidence="2 3">
    <name type="scientific">Mogibacterium kristiansenii</name>
    <dbReference type="NCBI Taxonomy" id="2606708"/>
    <lineage>
        <taxon>Bacteria</taxon>
        <taxon>Bacillati</taxon>
        <taxon>Bacillota</taxon>
        <taxon>Clostridia</taxon>
        <taxon>Peptostreptococcales</taxon>
        <taxon>Anaerovoracaceae</taxon>
        <taxon>Mogibacterium</taxon>
    </lineage>
</organism>
<dbReference type="Proteomes" id="UP000469424">
    <property type="component" value="Unassembled WGS sequence"/>
</dbReference>
<evidence type="ECO:0000313" key="2">
    <source>
        <dbReference type="EMBL" id="MST69769.1"/>
    </source>
</evidence>
<protein>
    <submittedName>
        <fullName evidence="2">Phage terminase small subunit P27 family</fullName>
    </submittedName>
</protein>
<gene>
    <name evidence="2" type="ORF">FYJ65_00175</name>
</gene>
<name>A0A6N7XIL7_9FIRM</name>
<evidence type="ECO:0000313" key="3">
    <source>
        <dbReference type="Proteomes" id="UP000469424"/>
    </source>
</evidence>
<dbReference type="EMBL" id="VUNA01000001">
    <property type="protein sequence ID" value="MST69769.1"/>
    <property type="molecule type" value="Genomic_DNA"/>
</dbReference>
<dbReference type="NCBIfam" id="TIGR01558">
    <property type="entry name" value="sm_term_P27"/>
    <property type="match status" value="1"/>
</dbReference>
<dbReference type="AlphaFoldDB" id="A0A6N7XIL7"/>
<feature type="region of interest" description="Disordered" evidence="1">
    <location>
        <begin position="1"/>
        <end position="38"/>
    </location>
</feature>
<evidence type="ECO:0000256" key="1">
    <source>
        <dbReference type="SAM" id="MobiDB-lite"/>
    </source>
</evidence>
<comment type="caution">
    <text evidence="2">The sequence shown here is derived from an EMBL/GenBank/DDBJ whole genome shotgun (WGS) entry which is preliminary data.</text>
</comment>
<dbReference type="InterPro" id="IPR006448">
    <property type="entry name" value="Phage_term_ssu_P27"/>
</dbReference>
<dbReference type="Pfam" id="PF05119">
    <property type="entry name" value="Terminase_4"/>
    <property type="match status" value="1"/>
</dbReference>
<keyword evidence="3" id="KW-1185">Reference proteome</keyword>
<accession>A0A6N7XIL7</accession>
<reference evidence="2 3" key="1">
    <citation type="submission" date="2019-08" db="EMBL/GenBank/DDBJ databases">
        <title>In-depth cultivation of the pig gut microbiome towards novel bacterial diversity and tailored functional studies.</title>
        <authorList>
            <person name="Wylensek D."/>
            <person name="Hitch T.C.A."/>
            <person name="Clavel T."/>
        </authorList>
    </citation>
    <scope>NUCLEOTIDE SEQUENCE [LARGE SCALE GENOMIC DNA]</scope>
    <source>
        <strain evidence="2 3">WCA-MUC-591-APC-4B</strain>
    </source>
</reference>
<sequence length="158" mass="17525">MPMAGRKPKPTAVKKLEGNPGKRKLNTKEPMPGKGMPDCPKWLLPEAKEEWNRLCEKLNQMGVLTDIDRAAFAAYCQSYARWKEAQEHIDSEGATYETENGMQRPNPYVAICNTEQRLMMSAASEFGLTPSARSRIMAASSANKNDVDEMEALLGGDS</sequence>